<sequence>MSNVIVQTQLEDVKEYLENLVNEIEDVLNYHTIDSFSQEVEENKEFNKELFSSLRRLVVYCQDNLESCSVLLHSKPFNKIAAERTLYKIYHQCIQEFFSPKKDLWYEDSRSAYTGKNAIVFRQKVPKAVENIFASLETPSQRMREELEYYETDYRTKMLQINAMKE</sequence>
<keyword evidence="2" id="KW-1185">Reference proteome</keyword>
<dbReference type="EMBL" id="LDYG01000029">
    <property type="protein sequence ID" value="KUP06252.1"/>
    <property type="molecule type" value="Genomic_DNA"/>
</dbReference>
<dbReference type="InterPro" id="IPR025013">
    <property type="entry name" value="DUF3907"/>
</dbReference>
<dbReference type="STRING" id="1150625.Q75_08925"/>
<name>A0A147K7Y7_9BACI</name>
<dbReference type="Pfam" id="PF13047">
    <property type="entry name" value="DUF3907"/>
    <property type="match status" value="1"/>
</dbReference>
<dbReference type="AlphaFoldDB" id="A0A147K7Y7"/>
<comment type="caution">
    <text evidence="1">The sequence shown here is derived from an EMBL/GenBank/DDBJ whole genome shotgun (WGS) entry which is preliminary data.</text>
</comment>
<evidence type="ECO:0000313" key="1">
    <source>
        <dbReference type="EMBL" id="KUP06252.1"/>
    </source>
</evidence>
<reference evidence="1 2" key="1">
    <citation type="journal article" date="2016" name="Front. Microbiol.">
        <title>Microevolution Analysis of Bacillus coahuilensis Unveils Differences in Phosphorus Acquisition Strategies and Their Regulation.</title>
        <authorList>
            <person name="Gomez-Lunar Z."/>
            <person name="Hernandez-Gonzalez I."/>
            <person name="Rodriguez-Torres M.D."/>
            <person name="Souza V."/>
            <person name="Olmedo-Alvarez G."/>
        </authorList>
    </citation>
    <scope>NUCLEOTIDE SEQUENCE [LARGE SCALE GENOMIC DNA]</scope>
    <source>
        <strain evidence="2">p1.1.43</strain>
    </source>
</reference>
<protein>
    <recommendedName>
        <fullName evidence="3">DUF3907 domain-containing protein</fullName>
    </recommendedName>
</protein>
<proteinExistence type="predicted"/>
<gene>
    <name evidence="1" type="ORF">Q75_08925</name>
</gene>
<dbReference type="RefSeq" id="WP_059282974.1">
    <property type="nucleotide sequence ID" value="NZ_LDYG01000029.1"/>
</dbReference>
<dbReference type="Proteomes" id="UP000074108">
    <property type="component" value="Unassembled WGS sequence"/>
</dbReference>
<dbReference type="PATRIC" id="fig|1150625.3.peg.1889"/>
<organism evidence="1 2">
    <name type="scientific">Bacillus coahuilensis p1.1.43</name>
    <dbReference type="NCBI Taxonomy" id="1150625"/>
    <lineage>
        <taxon>Bacteria</taxon>
        <taxon>Bacillati</taxon>
        <taxon>Bacillota</taxon>
        <taxon>Bacilli</taxon>
        <taxon>Bacillales</taxon>
        <taxon>Bacillaceae</taxon>
        <taxon>Bacillus</taxon>
    </lineage>
</organism>
<evidence type="ECO:0008006" key="3">
    <source>
        <dbReference type="Google" id="ProtNLM"/>
    </source>
</evidence>
<dbReference type="OrthoDB" id="2691359at2"/>
<accession>A0A147K7Y7</accession>
<evidence type="ECO:0000313" key="2">
    <source>
        <dbReference type="Proteomes" id="UP000074108"/>
    </source>
</evidence>